<feature type="transmembrane region" description="Helical" evidence="7">
    <location>
        <begin position="191"/>
        <end position="212"/>
    </location>
</feature>
<dbReference type="InterPro" id="IPR001712">
    <property type="entry name" value="T3SS_FHIPEP"/>
</dbReference>
<dbReference type="PIRSF" id="PIRSF005419">
    <property type="entry name" value="FlhA"/>
    <property type="match status" value="1"/>
</dbReference>
<name>A0ABW4JEA4_9BACL</name>
<comment type="caution">
    <text evidence="8">The sequence shown here is derived from an EMBL/GenBank/DDBJ whole genome shotgun (WGS) entry which is preliminary data.</text>
</comment>
<dbReference type="InterPro" id="IPR042194">
    <property type="entry name" value="FHIPEP_1"/>
</dbReference>
<evidence type="ECO:0000256" key="2">
    <source>
        <dbReference type="ARBA" id="ARBA00008835"/>
    </source>
</evidence>
<reference evidence="9" key="1">
    <citation type="journal article" date="2019" name="Int. J. Syst. Evol. Microbiol.">
        <title>The Global Catalogue of Microorganisms (GCM) 10K type strain sequencing project: providing services to taxonomists for standard genome sequencing and annotation.</title>
        <authorList>
            <consortium name="The Broad Institute Genomics Platform"/>
            <consortium name="The Broad Institute Genome Sequencing Center for Infectious Disease"/>
            <person name="Wu L."/>
            <person name="Ma J."/>
        </authorList>
    </citation>
    <scope>NUCLEOTIDE SEQUENCE [LARGE SCALE GENOMIC DNA]</scope>
    <source>
        <strain evidence="9">CGMCC 1.12286</strain>
    </source>
</reference>
<comment type="function">
    <text evidence="7">Required for formation of the rod structure of the flagellar apparatus. Together with FliI and FliH, may constitute the export apparatus of flagellin.</text>
</comment>
<sequence length="680" mass="74059">MKLSKRADLLVIIFVLCVIVMMVIPIPKALLDVLLIVNIFVSMTILVVAMGSKEPLDFSVFPSMLLITTLYRLALNISSTRLILGQGDAGQVINTFGEFVIGGNAVVGFIVFLIIVIVQFIVITRGAERVAEVAARFTLDAMPGKQIAIDADMNAGLITEEQARLRRRNIEREADFYGAMDGASKFVKGDAIASMLIVAINVVAGFIIGVAIQHTPFQQAIHTYTLLSVGDGLVSQIPALLLSTATGLMVSRAASDANLGTDVITQVFGYTRALYVVSAIIFLLGLFTPIGILPVLPVAATAAIGGWRMQVMKKKTAVKEIEQSARTKQAETKKPENVYTLLTVEPIEFEFGYGIIPLVDSKQGGDLLERVVMIRRQLAIELGVVIPMVRMRDNIQLKPTQYAIKLKGVQVAEGEIVMGHWLALSPGVENPAVQGVPGKDPAFGLPAVWVTGQMRVVAEANGYTVVDPPSVVATHLTEVLRRYAHELLGRQETKALLEHVKASHSAVVDDVYPNTLSLGQIQNVLSNLLQEKISIRDMVTILETLADAARQTQDADALTEQVRQALARQICNQFAVPNEPLSVITLSQAVEEKVQQSLVNHSGSTLIGMDPKVSQTIIRRLQEEAEKLQALGKTPVLLIHPQLRLAVRRWTARYLPDLFVLSYNELDPTVEIQSGGVVNL</sequence>
<keyword evidence="6 7" id="KW-0472">Membrane</keyword>
<evidence type="ECO:0000256" key="4">
    <source>
        <dbReference type="ARBA" id="ARBA00022692"/>
    </source>
</evidence>
<dbReference type="PRINTS" id="PR00949">
    <property type="entry name" value="TYPE3IMAPROT"/>
</dbReference>
<feature type="transmembrane region" description="Helical" evidence="7">
    <location>
        <begin position="7"/>
        <end position="27"/>
    </location>
</feature>
<keyword evidence="7" id="KW-1005">Bacterial flagellum biogenesis</keyword>
<feature type="transmembrane region" description="Helical" evidence="7">
    <location>
        <begin position="58"/>
        <end position="79"/>
    </location>
</feature>
<protein>
    <recommendedName>
        <fullName evidence="7">Flagellar biosynthesis protein FlhA</fullName>
    </recommendedName>
</protein>
<dbReference type="PANTHER" id="PTHR30161">
    <property type="entry name" value="FLAGELLAR EXPORT PROTEIN, MEMBRANE FLHA SUBUNIT-RELATED"/>
    <property type="match status" value="1"/>
</dbReference>
<comment type="similarity">
    <text evidence="2 7">Belongs to the FHIPEP (flagella/HR/invasion proteins export pore) family.</text>
</comment>
<dbReference type="RefSeq" id="WP_377942542.1">
    <property type="nucleotide sequence ID" value="NZ_JBHUCX010000020.1"/>
</dbReference>
<feature type="transmembrane region" description="Helical" evidence="7">
    <location>
        <begin position="232"/>
        <end position="251"/>
    </location>
</feature>
<evidence type="ECO:0000256" key="6">
    <source>
        <dbReference type="ARBA" id="ARBA00023136"/>
    </source>
</evidence>
<keyword evidence="7" id="KW-0653">Protein transport</keyword>
<evidence type="ECO:0000256" key="5">
    <source>
        <dbReference type="ARBA" id="ARBA00022989"/>
    </source>
</evidence>
<keyword evidence="7" id="KW-1006">Bacterial flagellum protein export</keyword>
<dbReference type="Gene3D" id="3.40.50.12790">
    <property type="entry name" value="FHIPEP family, domain 4"/>
    <property type="match status" value="1"/>
</dbReference>
<keyword evidence="7" id="KW-0813">Transport</keyword>
<evidence type="ECO:0000313" key="8">
    <source>
        <dbReference type="EMBL" id="MFD1674686.1"/>
    </source>
</evidence>
<dbReference type="Proteomes" id="UP001597079">
    <property type="component" value="Unassembled WGS sequence"/>
</dbReference>
<dbReference type="Pfam" id="PF00771">
    <property type="entry name" value="FHIPEP"/>
    <property type="match status" value="1"/>
</dbReference>
<evidence type="ECO:0000256" key="1">
    <source>
        <dbReference type="ARBA" id="ARBA00004651"/>
    </source>
</evidence>
<dbReference type="InterPro" id="IPR006301">
    <property type="entry name" value="FlhA"/>
</dbReference>
<keyword evidence="8" id="KW-0969">Cilium</keyword>
<accession>A0ABW4JEA4</accession>
<comment type="caution">
    <text evidence="7">Lacks conserved residue(s) required for the propagation of feature annotation.</text>
</comment>
<keyword evidence="8" id="KW-0282">Flagellum</keyword>
<evidence type="ECO:0000256" key="3">
    <source>
        <dbReference type="ARBA" id="ARBA00022475"/>
    </source>
</evidence>
<comment type="subcellular location">
    <subcellularLocation>
        <location evidence="1 7">Cell membrane</location>
        <topology evidence="1 7">Multi-pass membrane protein</topology>
    </subcellularLocation>
</comment>
<dbReference type="InterPro" id="IPR042196">
    <property type="entry name" value="FHIPEP_4"/>
</dbReference>
<evidence type="ECO:0000313" key="9">
    <source>
        <dbReference type="Proteomes" id="UP001597079"/>
    </source>
</evidence>
<keyword evidence="9" id="KW-1185">Reference proteome</keyword>
<dbReference type="Gene3D" id="3.40.30.60">
    <property type="entry name" value="FHIPEP family, domain 1"/>
    <property type="match status" value="1"/>
</dbReference>
<gene>
    <name evidence="7 8" type="primary">flhA</name>
    <name evidence="8" type="ORF">ACFSB2_08230</name>
</gene>
<evidence type="ECO:0000256" key="7">
    <source>
        <dbReference type="RuleBase" id="RU364093"/>
    </source>
</evidence>
<organism evidence="8 9">
    <name type="scientific">Alicyclobacillus fodiniaquatilis</name>
    <dbReference type="NCBI Taxonomy" id="1661150"/>
    <lineage>
        <taxon>Bacteria</taxon>
        <taxon>Bacillati</taxon>
        <taxon>Bacillota</taxon>
        <taxon>Bacilli</taxon>
        <taxon>Bacillales</taxon>
        <taxon>Alicyclobacillaceae</taxon>
        <taxon>Alicyclobacillus</taxon>
    </lineage>
</organism>
<keyword evidence="8" id="KW-0966">Cell projection</keyword>
<dbReference type="EMBL" id="JBHUCX010000020">
    <property type="protein sequence ID" value="MFD1674686.1"/>
    <property type="molecule type" value="Genomic_DNA"/>
</dbReference>
<dbReference type="Gene3D" id="1.10.8.540">
    <property type="entry name" value="FHIPEP family, domain 3"/>
    <property type="match status" value="1"/>
</dbReference>
<keyword evidence="4 7" id="KW-0812">Transmembrane</keyword>
<proteinExistence type="inferred from homology"/>
<keyword evidence="3 7" id="KW-1003">Cell membrane</keyword>
<feature type="transmembrane region" description="Helical" evidence="7">
    <location>
        <begin position="99"/>
        <end position="122"/>
    </location>
</feature>
<dbReference type="InterPro" id="IPR042193">
    <property type="entry name" value="FHIPEP_3"/>
</dbReference>
<dbReference type="PANTHER" id="PTHR30161:SF1">
    <property type="entry name" value="FLAGELLAR BIOSYNTHESIS PROTEIN FLHA-RELATED"/>
    <property type="match status" value="1"/>
</dbReference>
<keyword evidence="5 7" id="KW-1133">Transmembrane helix</keyword>
<dbReference type="NCBIfam" id="TIGR01398">
    <property type="entry name" value="FlhA"/>
    <property type="match status" value="1"/>
</dbReference>
<feature type="transmembrane region" description="Helical" evidence="7">
    <location>
        <begin position="33"/>
        <end position="51"/>
    </location>
</feature>